<proteinExistence type="inferred from homology"/>
<comment type="function">
    <text evidence="9">Accessory subunit of the mitochondrial membrane respiratory chain NADH dehydrogenase (Complex I), that is believed not to be involved in catalysis. Complex I functions in the transfer of electrons from NADH to the respiratory chain. The immediate electron acceptor for the enzyme is believed to be ubiquinone.</text>
</comment>
<evidence type="ECO:0000256" key="10">
    <source>
        <dbReference type="SAM" id="MobiDB-lite"/>
    </source>
</evidence>
<keyword evidence="4 9" id="KW-0999">Mitochondrion inner membrane</keyword>
<keyword evidence="6 9" id="KW-0249">Electron transport</keyword>
<name>A0A2J6PQ21_9HELO</name>
<protein>
    <recommendedName>
        <fullName evidence="9">NADH dehydrogenase [ubiquinone] iron-sulfur protein 4, mitochondrial</fullName>
    </recommendedName>
</protein>
<dbReference type="PANTHER" id="PTHR12219:SF8">
    <property type="entry name" value="NADH DEHYDROGENASE [UBIQUINONE] IRON-SULFUR PROTEIN 4, MITOCHONDRIAL"/>
    <property type="match status" value="1"/>
</dbReference>
<evidence type="ECO:0000256" key="7">
    <source>
        <dbReference type="ARBA" id="ARBA00023128"/>
    </source>
</evidence>
<dbReference type="Pfam" id="PF04800">
    <property type="entry name" value="NDUS4"/>
    <property type="match status" value="1"/>
</dbReference>
<dbReference type="PANTHER" id="PTHR12219">
    <property type="entry name" value="NADH-UBIQUINONE OXIDOREDUCTASE"/>
    <property type="match status" value="1"/>
</dbReference>
<keyword evidence="12" id="KW-1185">Reference proteome</keyword>
<dbReference type="OrthoDB" id="3089at2759"/>
<sequence length="215" mass="24286">MSLLRPSIAGRLLRAGVPSTRRVIPGTLRFESTAPRSPQTSPETPPAELTETGEAKDLLPRHNQPNYIAEVDQASSTFSPIPKHVMNGSEEGDVLPAAVLSGAPIELEARTVRIYRPAKTATQSGDWHGHQWRMDWDILSKGHRWENPLMGWQSSADFMQGTHLNFKSKEDAIRFAEKQGYEYFVQEPNSRKIVPKAYANNFLWSDKKLKHIRTK</sequence>
<evidence type="ECO:0000313" key="11">
    <source>
        <dbReference type="EMBL" id="PMD16124.1"/>
    </source>
</evidence>
<dbReference type="GO" id="GO:0022900">
    <property type="term" value="P:electron transport chain"/>
    <property type="evidence" value="ECO:0007669"/>
    <property type="project" value="InterPro"/>
</dbReference>
<evidence type="ECO:0000256" key="8">
    <source>
        <dbReference type="ARBA" id="ARBA00023136"/>
    </source>
</evidence>
<organism evidence="11 12">
    <name type="scientific">Hyaloscypha hepaticicola</name>
    <dbReference type="NCBI Taxonomy" id="2082293"/>
    <lineage>
        <taxon>Eukaryota</taxon>
        <taxon>Fungi</taxon>
        <taxon>Dikarya</taxon>
        <taxon>Ascomycota</taxon>
        <taxon>Pezizomycotina</taxon>
        <taxon>Leotiomycetes</taxon>
        <taxon>Helotiales</taxon>
        <taxon>Hyaloscyphaceae</taxon>
        <taxon>Hyaloscypha</taxon>
    </lineage>
</organism>
<keyword evidence="5 9" id="KW-0809">Transit peptide</keyword>
<dbReference type="AlphaFoldDB" id="A0A2J6PQ21"/>
<reference evidence="11 12" key="1">
    <citation type="submission" date="2016-05" db="EMBL/GenBank/DDBJ databases">
        <title>A degradative enzymes factory behind the ericoid mycorrhizal symbiosis.</title>
        <authorList>
            <consortium name="DOE Joint Genome Institute"/>
            <person name="Martino E."/>
            <person name="Morin E."/>
            <person name="Grelet G."/>
            <person name="Kuo A."/>
            <person name="Kohler A."/>
            <person name="Daghino S."/>
            <person name="Barry K."/>
            <person name="Choi C."/>
            <person name="Cichocki N."/>
            <person name="Clum A."/>
            <person name="Copeland A."/>
            <person name="Hainaut M."/>
            <person name="Haridas S."/>
            <person name="Labutti K."/>
            <person name="Lindquist E."/>
            <person name="Lipzen A."/>
            <person name="Khouja H.-R."/>
            <person name="Murat C."/>
            <person name="Ohm R."/>
            <person name="Olson A."/>
            <person name="Spatafora J."/>
            <person name="Veneault-Fourrey C."/>
            <person name="Henrissat B."/>
            <person name="Grigoriev I."/>
            <person name="Martin F."/>
            <person name="Perotto S."/>
        </authorList>
    </citation>
    <scope>NUCLEOTIDE SEQUENCE [LARGE SCALE GENOMIC DNA]</scope>
    <source>
        <strain evidence="11 12">UAMH 7357</strain>
    </source>
</reference>
<dbReference type="STRING" id="1745343.A0A2J6PQ21"/>
<comment type="similarity">
    <text evidence="1 9">Belongs to the complex I NDUFS4 subunit family.</text>
</comment>
<keyword evidence="8 9" id="KW-0472">Membrane</keyword>
<evidence type="ECO:0000256" key="2">
    <source>
        <dbReference type="ARBA" id="ARBA00022448"/>
    </source>
</evidence>
<evidence type="ECO:0000313" key="12">
    <source>
        <dbReference type="Proteomes" id="UP000235672"/>
    </source>
</evidence>
<keyword evidence="2 9" id="KW-0813">Transport</keyword>
<dbReference type="InterPro" id="IPR038532">
    <property type="entry name" value="NDUFS4-like_sf"/>
</dbReference>
<gene>
    <name evidence="11" type="ORF">NA56DRAFT_649728</name>
</gene>
<dbReference type="GO" id="GO:0005743">
    <property type="term" value="C:mitochondrial inner membrane"/>
    <property type="evidence" value="ECO:0007669"/>
    <property type="project" value="UniProtKB-SubCell"/>
</dbReference>
<evidence type="ECO:0000256" key="4">
    <source>
        <dbReference type="ARBA" id="ARBA00022792"/>
    </source>
</evidence>
<evidence type="ECO:0000256" key="5">
    <source>
        <dbReference type="ARBA" id="ARBA00022946"/>
    </source>
</evidence>
<evidence type="ECO:0000256" key="6">
    <source>
        <dbReference type="ARBA" id="ARBA00022982"/>
    </source>
</evidence>
<dbReference type="FunFam" id="3.30.160.190:FF:000001">
    <property type="entry name" value="NADH-ubiquinone oxidoreductase 21 kDa subunit mitochondrial"/>
    <property type="match status" value="1"/>
</dbReference>
<keyword evidence="7 9" id="KW-0496">Mitochondrion</keyword>
<dbReference type="InterPro" id="IPR006885">
    <property type="entry name" value="NADH_UbQ_FeS_4_mit-like"/>
</dbReference>
<feature type="region of interest" description="Disordered" evidence="10">
    <location>
        <begin position="25"/>
        <end position="54"/>
    </location>
</feature>
<evidence type="ECO:0000256" key="1">
    <source>
        <dbReference type="ARBA" id="ARBA00005882"/>
    </source>
</evidence>
<accession>A0A2J6PQ21</accession>
<keyword evidence="3 9" id="KW-0679">Respiratory chain</keyword>
<dbReference type="Proteomes" id="UP000235672">
    <property type="component" value="Unassembled WGS sequence"/>
</dbReference>
<evidence type="ECO:0000256" key="9">
    <source>
        <dbReference type="RuleBase" id="RU367010"/>
    </source>
</evidence>
<evidence type="ECO:0000256" key="3">
    <source>
        <dbReference type="ARBA" id="ARBA00022660"/>
    </source>
</evidence>
<dbReference type="EMBL" id="KZ613508">
    <property type="protein sequence ID" value="PMD16124.1"/>
    <property type="molecule type" value="Genomic_DNA"/>
</dbReference>
<dbReference type="Gene3D" id="3.30.160.190">
    <property type="entry name" value="atu1810 like domain"/>
    <property type="match status" value="1"/>
</dbReference>
<comment type="subcellular location">
    <subcellularLocation>
        <location evidence="9">Mitochondrion inner membrane</location>
        <topology evidence="9">Peripheral membrane protein</topology>
        <orientation evidence="9">Matrix side</orientation>
    </subcellularLocation>
</comment>